<comment type="caution">
    <text evidence="7">The sequence shown here is derived from an EMBL/GenBank/DDBJ whole genome shotgun (WGS) entry which is preliminary data.</text>
</comment>
<dbReference type="Pfam" id="PF00580">
    <property type="entry name" value="UvrD-helicase"/>
    <property type="match status" value="1"/>
</dbReference>
<dbReference type="RefSeq" id="WP_309955300.1">
    <property type="nucleotide sequence ID" value="NZ_JAVDUJ010000001.1"/>
</dbReference>
<dbReference type="GO" id="GO:0004386">
    <property type="term" value="F:helicase activity"/>
    <property type="evidence" value="ECO:0007669"/>
    <property type="project" value="UniProtKB-KW"/>
</dbReference>
<feature type="binding site" evidence="5">
    <location>
        <begin position="209"/>
        <end position="216"/>
    </location>
    <ligand>
        <name>ATP</name>
        <dbReference type="ChEBI" id="CHEBI:30616"/>
    </ligand>
</feature>
<evidence type="ECO:0000256" key="1">
    <source>
        <dbReference type="ARBA" id="ARBA00022741"/>
    </source>
</evidence>
<dbReference type="InterPro" id="IPR027417">
    <property type="entry name" value="P-loop_NTPase"/>
</dbReference>
<gene>
    <name evidence="7" type="ORF">J2S36_000558</name>
</gene>
<evidence type="ECO:0000256" key="5">
    <source>
        <dbReference type="PROSITE-ProRule" id="PRU00560"/>
    </source>
</evidence>
<evidence type="ECO:0000313" key="7">
    <source>
        <dbReference type="EMBL" id="MDR6939015.1"/>
    </source>
</evidence>
<dbReference type="Proteomes" id="UP001266099">
    <property type="component" value="Unassembled WGS sequence"/>
</dbReference>
<protein>
    <submittedName>
        <fullName evidence="7">DNA helicase IV</fullName>
    </submittedName>
</protein>
<keyword evidence="8" id="KW-1185">Reference proteome</keyword>
<evidence type="ECO:0000256" key="2">
    <source>
        <dbReference type="ARBA" id="ARBA00022801"/>
    </source>
</evidence>
<dbReference type="PANTHER" id="PTHR11070:SF45">
    <property type="entry name" value="DNA 3'-5' HELICASE"/>
    <property type="match status" value="1"/>
</dbReference>
<sequence length="745" mass="82434">MTASEHAENATHCKALASEQEFVDSAYQNLDQQIQHYEQKLAGIRRGGAQGTPGARSERDSFATHYENNLLRLRNVEHRLVLGRLDFHTAPAIHIGRTTLRDHQQNIVLTDWRAPQSEPFYQATSQHRMDVIRRRHIQTRMRKVINVEDELLADSNTDTSALNLTGEGALFAAMNKARDGKMGDIVATIQAEQDQIIRSSAKGILVVQGGPGTGKTAVALHRAAYLLYTYRKQFAHSGVLIIGPSKRFLQYIDQVLPSLGESDVVACTIDELFPGVIPTITESLTVTKIKSDEIWAKIAARAVREVLQKPLRKTISFNVSGTKILLTPADVEAAQARARRSGKTHNEAWEKYAQQLVELLAQRLAAAREVNLADDDWIISDIASDPEIRRAVNLHWLPASPQWLLAHILKWPEILARIAPELSPAQREALQREKDSGFSAADIPLLDELAQYLGPFESASQRATRLASSAQNAQTSEYISQTMNSLNLGEGIINSQTLHERLSAASDHASLAEKALNDRTWTYGHIVIDEAQELTAMQWRMVARRNPRRSMTIVGDLDQRRTGAPTGGWSETLRRLADNLEIKRLTISYRTPRSILDAAATKMREIGSPVSPVKAVRDIPGAYQESEITTHDFARKLTQIAAAKIADLTREYGPGYGTLAIIAPDSLLSRVMATFSNELDHELKNAFSTGQISVINARTAKGLEFDAVIMLAPEQILAGGSGDLYVAMTRATKSMQVLEIVNSPQ</sequence>
<dbReference type="InterPro" id="IPR000212">
    <property type="entry name" value="DNA_helicase_UvrD/REP"/>
</dbReference>
<dbReference type="InterPro" id="IPR014016">
    <property type="entry name" value="UvrD-like_ATP-bd"/>
</dbReference>
<dbReference type="PANTHER" id="PTHR11070">
    <property type="entry name" value="UVRD / RECB / PCRA DNA HELICASE FAMILY MEMBER"/>
    <property type="match status" value="1"/>
</dbReference>
<dbReference type="Gene3D" id="3.40.50.300">
    <property type="entry name" value="P-loop containing nucleotide triphosphate hydrolases"/>
    <property type="match status" value="3"/>
</dbReference>
<evidence type="ECO:0000256" key="4">
    <source>
        <dbReference type="ARBA" id="ARBA00022840"/>
    </source>
</evidence>
<evidence type="ECO:0000259" key="6">
    <source>
        <dbReference type="PROSITE" id="PS51198"/>
    </source>
</evidence>
<dbReference type="EMBL" id="JAVDUJ010000001">
    <property type="protein sequence ID" value="MDR6939015.1"/>
    <property type="molecule type" value="Genomic_DNA"/>
</dbReference>
<keyword evidence="1 5" id="KW-0547">Nucleotide-binding</keyword>
<name>A0ABU1T2C0_9ACTO</name>
<dbReference type="PROSITE" id="PS51198">
    <property type="entry name" value="UVRD_HELICASE_ATP_BIND"/>
    <property type="match status" value="1"/>
</dbReference>
<reference evidence="7 8" key="1">
    <citation type="submission" date="2023-07" db="EMBL/GenBank/DDBJ databases">
        <title>Sequencing the genomes of 1000 actinobacteria strains.</title>
        <authorList>
            <person name="Klenk H.-P."/>
        </authorList>
    </citation>
    <scope>NUCLEOTIDE SEQUENCE [LARGE SCALE GENOMIC DNA]</scope>
    <source>
        <strain evidence="7 8">DSM 15539</strain>
    </source>
</reference>
<feature type="domain" description="UvrD-like helicase ATP-binding" evidence="6">
    <location>
        <begin position="188"/>
        <end position="592"/>
    </location>
</feature>
<evidence type="ECO:0000256" key="3">
    <source>
        <dbReference type="ARBA" id="ARBA00022806"/>
    </source>
</evidence>
<dbReference type="SUPFAM" id="SSF52540">
    <property type="entry name" value="P-loop containing nucleoside triphosphate hydrolases"/>
    <property type="match status" value="1"/>
</dbReference>
<proteinExistence type="predicted"/>
<keyword evidence="3 5" id="KW-0347">Helicase</keyword>
<keyword evidence="2 5" id="KW-0378">Hydrolase</keyword>
<accession>A0ABU1T2C0</accession>
<organism evidence="7 8">
    <name type="scientific">Arcanobacterium hippocoleae</name>
    <dbReference type="NCBI Taxonomy" id="149017"/>
    <lineage>
        <taxon>Bacteria</taxon>
        <taxon>Bacillati</taxon>
        <taxon>Actinomycetota</taxon>
        <taxon>Actinomycetes</taxon>
        <taxon>Actinomycetales</taxon>
        <taxon>Actinomycetaceae</taxon>
        <taxon>Arcanobacterium</taxon>
    </lineage>
</organism>
<keyword evidence="4 5" id="KW-0067">ATP-binding</keyword>
<evidence type="ECO:0000313" key="8">
    <source>
        <dbReference type="Proteomes" id="UP001266099"/>
    </source>
</evidence>